<keyword evidence="4" id="KW-0997">Cell inner membrane</keyword>
<comment type="subcellular location">
    <subcellularLocation>
        <location evidence="1">Cell membrane</location>
        <topology evidence="1">Peripheral membrane protein</topology>
    </subcellularLocation>
</comment>
<dbReference type="GO" id="GO:0022857">
    <property type="term" value="F:transmembrane transporter activity"/>
    <property type="evidence" value="ECO:0007669"/>
    <property type="project" value="UniProtKB-ARBA"/>
</dbReference>
<dbReference type="PANTHER" id="PTHR43423">
    <property type="entry name" value="ABC TRANSPORTER I FAMILY MEMBER 17"/>
    <property type="match status" value="1"/>
</dbReference>
<dbReference type="PROSITE" id="PS00211">
    <property type="entry name" value="ABC_TRANSPORTER_1"/>
    <property type="match status" value="1"/>
</dbReference>
<evidence type="ECO:0000256" key="8">
    <source>
        <dbReference type="ARBA" id="ARBA00022967"/>
    </source>
</evidence>
<organism evidence="11 13">
    <name type="scientific">Lactobacillus helveticus</name>
    <name type="common">Lactobacillus suntoryeus</name>
    <dbReference type="NCBI Taxonomy" id="1587"/>
    <lineage>
        <taxon>Bacteria</taxon>
        <taxon>Bacillati</taxon>
        <taxon>Bacillota</taxon>
        <taxon>Bacilli</taxon>
        <taxon>Lactobacillales</taxon>
        <taxon>Lactobacillaceae</taxon>
        <taxon>Lactobacillus</taxon>
    </lineage>
</organism>
<dbReference type="AlphaFoldDB" id="A0A137PZ24"/>
<keyword evidence="5" id="KW-0592">Phosphate transport</keyword>
<dbReference type="PROSITE" id="PS50893">
    <property type="entry name" value="ABC_TRANSPORTER_2"/>
    <property type="match status" value="1"/>
</dbReference>
<dbReference type="SUPFAM" id="SSF52540">
    <property type="entry name" value="P-loop containing nucleoside triphosphate hydrolases"/>
    <property type="match status" value="1"/>
</dbReference>
<gene>
    <name evidence="11" type="ORF">BC335_0035</name>
    <name evidence="12" type="ORF">LHEJCM1062_09250</name>
</gene>
<evidence type="ECO:0000256" key="2">
    <source>
        <dbReference type="ARBA" id="ARBA00022448"/>
    </source>
</evidence>
<evidence type="ECO:0000256" key="1">
    <source>
        <dbReference type="ARBA" id="ARBA00004202"/>
    </source>
</evidence>
<feature type="domain" description="ABC transporter" evidence="10">
    <location>
        <begin position="4"/>
        <end position="211"/>
    </location>
</feature>
<dbReference type="Pfam" id="PF00005">
    <property type="entry name" value="ABC_tran"/>
    <property type="match status" value="1"/>
</dbReference>
<dbReference type="EMBL" id="BLYV01000194">
    <property type="protein sequence ID" value="GFP13053.1"/>
    <property type="molecule type" value="Genomic_DNA"/>
</dbReference>
<keyword evidence="9" id="KW-0472">Membrane</keyword>
<name>A0A137PZ24_LACHE</name>
<dbReference type="GO" id="GO:0006817">
    <property type="term" value="P:phosphate ion transport"/>
    <property type="evidence" value="ECO:0007669"/>
    <property type="project" value="UniProtKB-KW"/>
</dbReference>
<sequence length="212" mass="24177">MTIIEFKHISYQVKEKQILHDVSFKVNQGDFLTLVGPSGSGKSTILKLAANLISPTAGDIFYQDKKMVEYNPIQYRREVSYCFQQPSLFGKTVRENLIFPYEIRKQAIVEKRIDELLKLVDLSADFLNKDINSLSGGEKQRVALIRNIIFLPKVLLLDEVTTGLDDGSKEIVHQLIKRVHEQGTTIIRVTHDQSEIQTAGHIMQIKQGRIIK</sequence>
<dbReference type="InterPro" id="IPR015856">
    <property type="entry name" value="ABC_transpr_CbiO/EcfA_su"/>
</dbReference>
<dbReference type="RefSeq" id="WP_003624835.1">
    <property type="nucleotide sequence ID" value="NZ_AP023028.1"/>
</dbReference>
<accession>A0A137PZ24</accession>
<evidence type="ECO:0000256" key="4">
    <source>
        <dbReference type="ARBA" id="ARBA00022519"/>
    </source>
</evidence>
<keyword evidence="6" id="KW-0547">Nucleotide-binding</keyword>
<evidence type="ECO:0000256" key="5">
    <source>
        <dbReference type="ARBA" id="ARBA00022592"/>
    </source>
</evidence>
<keyword evidence="2" id="KW-0813">Transport</keyword>
<evidence type="ECO:0000313" key="12">
    <source>
        <dbReference type="EMBL" id="GFP13053.1"/>
    </source>
</evidence>
<dbReference type="InterPro" id="IPR027417">
    <property type="entry name" value="P-loop_NTPase"/>
</dbReference>
<reference evidence="12" key="2">
    <citation type="submission" date="2020-07" db="EMBL/GenBank/DDBJ databases">
        <title>Draft genome sequence of Lactobacillus helveticus strain JCM 1062.</title>
        <authorList>
            <person name="Endo A."/>
            <person name="Maeno S."/>
            <person name="Kido Y."/>
        </authorList>
    </citation>
    <scope>NUCLEOTIDE SEQUENCE</scope>
    <source>
        <strain evidence="12">JCM 1062</strain>
    </source>
</reference>
<evidence type="ECO:0000256" key="6">
    <source>
        <dbReference type="ARBA" id="ARBA00022741"/>
    </source>
</evidence>
<keyword evidence="8" id="KW-1278">Translocase</keyword>
<dbReference type="Gene3D" id="3.40.50.300">
    <property type="entry name" value="P-loop containing nucleotide triphosphate hydrolases"/>
    <property type="match status" value="1"/>
</dbReference>
<dbReference type="GO" id="GO:0005886">
    <property type="term" value="C:plasma membrane"/>
    <property type="evidence" value="ECO:0007669"/>
    <property type="project" value="UniProtKB-SubCell"/>
</dbReference>
<proteinExistence type="predicted"/>
<protein>
    <submittedName>
        <fullName evidence="11 12">ABC transporter ATP-binding protein</fullName>
    </submittedName>
</protein>
<evidence type="ECO:0000256" key="3">
    <source>
        <dbReference type="ARBA" id="ARBA00022475"/>
    </source>
</evidence>
<evidence type="ECO:0000256" key="7">
    <source>
        <dbReference type="ARBA" id="ARBA00022840"/>
    </source>
</evidence>
<dbReference type="Proteomes" id="UP000267794">
    <property type="component" value="Chromosome"/>
</dbReference>
<evidence type="ECO:0000256" key="9">
    <source>
        <dbReference type="ARBA" id="ARBA00023136"/>
    </source>
</evidence>
<dbReference type="SMART" id="SM00382">
    <property type="entry name" value="AAA"/>
    <property type="match status" value="1"/>
</dbReference>
<dbReference type="CDD" id="cd03225">
    <property type="entry name" value="ABC_cobalt_CbiO_domain1"/>
    <property type="match status" value="1"/>
</dbReference>
<dbReference type="PANTHER" id="PTHR43423:SF12">
    <property type="entry name" value="IRON EXPORT ATP-BINDING PROTEIN FETA-RELATED"/>
    <property type="match status" value="1"/>
</dbReference>
<dbReference type="GO" id="GO:0005524">
    <property type="term" value="F:ATP binding"/>
    <property type="evidence" value="ECO:0007669"/>
    <property type="project" value="UniProtKB-KW"/>
</dbReference>
<keyword evidence="3" id="KW-1003">Cell membrane</keyword>
<dbReference type="EMBL" id="CP017982">
    <property type="protein sequence ID" value="AYE60598.1"/>
    <property type="molecule type" value="Genomic_DNA"/>
</dbReference>
<dbReference type="InterPro" id="IPR003439">
    <property type="entry name" value="ABC_transporter-like_ATP-bd"/>
</dbReference>
<evidence type="ECO:0000313" key="11">
    <source>
        <dbReference type="EMBL" id="AYE60598.1"/>
    </source>
</evidence>
<evidence type="ECO:0000259" key="10">
    <source>
        <dbReference type="PROSITE" id="PS50893"/>
    </source>
</evidence>
<dbReference type="Proteomes" id="UP000630086">
    <property type="component" value="Unassembled WGS sequence"/>
</dbReference>
<keyword evidence="7 11" id="KW-0067">ATP-binding</keyword>
<evidence type="ECO:0000313" key="13">
    <source>
        <dbReference type="Proteomes" id="UP000267794"/>
    </source>
</evidence>
<reference evidence="11 13" key="1">
    <citation type="submission" date="2016-10" db="EMBL/GenBank/DDBJ databases">
        <title>Complete genomic sequencing of Lactobacillus helveticus LH99 and comparative genome analysis.</title>
        <authorList>
            <person name="Li N."/>
            <person name="You C."/>
            <person name="Liu Z."/>
        </authorList>
    </citation>
    <scope>NUCLEOTIDE SEQUENCE [LARGE SCALE GENOMIC DNA]</scope>
    <source>
        <strain evidence="11 13">LH99</strain>
    </source>
</reference>
<dbReference type="GO" id="GO:0016887">
    <property type="term" value="F:ATP hydrolysis activity"/>
    <property type="evidence" value="ECO:0007669"/>
    <property type="project" value="InterPro"/>
</dbReference>
<dbReference type="InterPro" id="IPR017871">
    <property type="entry name" value="ABC_transporter-like_CS"/>
</dbReference>
<dbReference type="InterPro" id="IPR003593">
    <property type="entry name" value="AAA+_ATPase"/>
</dbReference>